<dbReference type="Proteomes" id="UP001079672">
    <property type="component" value="Unassembled WGS sequence"/>
</dbReference>
<comment type="caution">
    <text evidence="1">The sequence shown here is derived from an EMBL/GenBank/DDBJ whole genome shotgun (WGS) entry which is preliminary data.</text>
</comment>
<dbReference type="GeneID" id="99672373"/>
<organism evidence="1 2">
    <name type="scientific">Bacteroides fragilis</name>
    <dbReference type="NCBI Taxonomy" id="817"/>
    <lineage>
        <taxon>Bacteria</taxon>
        <taxon>Pseudomonadati</taxon>
        <taxon>Bacteroidota</taxon>
        <taxon>Bacteroidia</taxon>
        <taxon>Bacteroidales</taxon>
        <taxon>Bacteroidaceae</taxon>
        <taxon>Bacteroides</taxon>
    </lineage>
</organism>
<evidence type="ECO:0000313" key="2">
    <source>
        <dbReference type="Proteomes" id="UP001079672"/>
    </source>
</evidence>
<gene>
    <name evidence="1" type="ORF">O1433_08035</name>
</gene>
<proteinExistence type="predicted"/>
<dbReference type="EMBL" id="JAPTZU010000003">
    <property type="protein sequence ID" value="MCZ2687450.1"/>
    <property type="molecule type" value="Genomic_DNA"/>
</dbReference>
<dbReference type="AlphaFoldDB" id="A0A081U196"/>
<dbReference type="RefSeq" id="WP_005807281.1">
    <property type="nucleotide sequence ID" value="NZ_CP037440.1"/>
</dbReference>
<reference evidence="1" key="1">
    <citation type="submission" date="2022-12" db="EMBL/GenBank/DDBJ databases">
        <title>Development of a Multilocus Sequence Typing Scheme for Bacteroides fragilis Based on Whole Genome Sequencing Data and Clinical Application.</title>
        <authorList>
            <person name="Nielsen F.D."/>
            <person name="Justesen U.S."/>
        </authorList>
    </citation>
    <scope>NUCLEOTIDE SEQUENCE</scope>
    <source>
        <strain evidence="1">BF_AM_ODE_DK_2015_4</strain>
    </source>
</reference>
<evidence type="ECO:0000313" key="1">
    <source>
        <dbReference type="EMBL" id="MCZ2687450.1"/>
    </source>
</evidence>
<protein>
    <submittedName>
        <fullName evidence="1">Zinc ribbon domain-containing protein</fullName>
    </submittedName>
</protein>
<sequence>MIKCIYCNLELPEHAKFCPKCLKQIVCFECNSILYKDSSICISCGKPVQNKDNTNAAVNNIEFTENENGKSFKASFTDTVAGNVVETFAQLLPLNKYDTSRSLTAHSNKSNIDYIEDAESIELQETTPENKIKKTKETRDNSPVLNKIFKNKDGDISIYDPRIKASSKSDFIGRITLLFLYYKEVFGSSEVQRSELNTLLEKANLLDATIRVFLSKNPNLIENNQTYLELRPEGKERAEKILSEFEDESIPNGWELKSNGKKNVQIKDENKDLNKTKSQKKLLTYQIVQSLNLKPKDKKSLIDFCKEHSPKNNFEHNLLFVYYLEKILNEKPISIECLYTCYKEVGQKVPKNLYQSIVDTKKNKGWIESSDMGNIFVSVIGENYVEHDMKK</sequence>
<accession>A0A081U196</accession>
<name>A0A081U196_BACFG</name>